<reference evidence="4" key="1">
    <citation type="submission" date="2025-08" db="UniProtKB">
        <authorList>
            <consortium name="RefSeq"/>
        </authorList>
    </citation>
    <scope>IDENTIFICATION</scope>
</reference>
<keyword evidence="3" id="KW-1185">Reference proteome</keyword>
<evidence type="ECO:0000256" key="2">
    <source>
        <dbReference type="SAM" id="SignalP"/>
    </source>
</evidence>
<proteinExistence type="predicted"/>
<feature type="signal peptide" evidence="2">
    <location>
        <begin position="1"/>
        <end position="22"/>
    </location>
</feature>
<evidence type="ECO:0000313" key="3">
    <source>
        <dbReference type="Proteomes" id="UP000695007"/>
    </source>
</evidence>
<dbReference type="GeneID" id="105366657"/>
<dbReference type="RefSeq" id="XP_011503476.1">
    <property type="nucleotide sequence ID" value="XM_011505174.1"/>
</dbReference>
<name>A0AAJ7E0S3_9HYME</name>
<feature type="transmembrane region" description="Helical" evidence="1">
    <location>
        <begin position="163"/>
        <end position="185"/>
    </location>
</feature>
<sequence length="208" mass="24146">MRWIMYILGLFFMAMRGGFVQGQHKQQENEEEGGILNCLFKSNYVTCMKKRMAWEIDRIEMQITGRASQIPMSKIIEESGSLLANGMHTIFRPKKDDIKTLKTYKNANSEIESRKKKLGKKKKKHLQKLLLIVMLLKSKISLLLQLLSTHFQISRKVIDLLKLFIMNMPSINTIMTMTTIMVSGVDPRMKYLRSSPTVLTRQNFDKPT</sequence>
<keyword evidence="1" id="KW-0812">Transmembrane</keyword>
<dbReference type="Proteomes" id="UP000695007">
    <property type="component" value="Unplaced"/>
</dbReference>
<keyword evidence="1" id="KW-1133">Transmembrane helix</keyword>
<dbReference type="AlphaFoldDB" id="A0AAJ7E0S3"/>
<gene>
    <name evidence="4" type="primary">LOC105366657</name>
</gene>
<keyword evidence="2" id="KW-0732">Signal</keyword>
<protein>
    <submittedName>
        <fullName evidence="4">Uncharacterized protein LOC105366657 isoform X2</fullName>
    </submittedName>
</protein>
<feature type="transmembrane region" description="Helical" evidence="1">
    <location>
        <begin position="129"/>
        <end position="151"/>
    </location>
</feature>
<accession>A0AAJ7E0S3</accession>
<feature type="chain" id="PRO_5042582985" evidence="2">
    <location>
        <begin position="23"/>
        <end position="208"/>
    </location>
</feature>
<evidence type="ECO:0000256" key="1">
    <source>
        <dbReference type="SAM" id="Phobius"/>
    </source>
</evidence>
<keyword evidence="1" id="KW-0472">Membrane</keyword>
<organism evidence="3 4">
    <name type="scientific">Ceratosolen solmsi marchali</name>
    <dbReference type="NCBI Taxonomy" id="326594"/>
    <lineage>
        <taxon>Eukaryota</taxon>
        <taxon>Metazoa</taxon>
        <taxon>Ecdysozoa</taxon>
        <taxon>Arthropoda</taxon>
        <taxon>Hexapoda</taxon>
        <taxon>Insecta</taxon>
        <taxon>Pterygota</taxon>
        <taxon>Neoptera</taxon>
        <taxon>Endopterygota</taxon>
        <taxon>Hymenoptera</taxon>
        <taxon>Apocrita</taxon>
        <taxon>Proctotrupomorpha</taxon>
        <taxon>Chalcidoidea</taxon>
        <taxon>Agaonidae</taxon>
        <taxon>Agaoninae</taxon>
        <taxon>Ceratosolen</taxon>
    </lineage>
</organism>
<evidence type="ECO:0000313" key="4">
    <source>
        <dbReference type="RefSeq" id="XP_011503476.1"/>
    </source>
</evidence>